<organism evidence="1">
    <name type="scientific">Prunus dulcis</name>
    <name type="common">Almond</name>
    <name type="synonym">Amygdalus dulcis</name>
    <dbReference type="NCBI Taxonomy" id="3755"/>
    <lineage>
        <taxon>Eukaryota</taxon>
        <taxon>Viridiplantae</taxon>
        <taxon>Streptophyta</taxon>
        <taxon>Embryophyta</taxon>
        <taxon>Tracheophyta</taxon>
        <taxon>Spermatophyta</taxon>
        <taxon>Magnoliopsida</taxon>
        <taxon>eudicotyledons</taxon>
        <taxon>Gunneridae</taxon>
        <taxon>Pentapetalae</taxon>
        <taxon>rosids</taxon>
        <taxon>fabids</taxon>
        <taxon>Rosales</taxon>
        <taxon>Rosaceae</taxon>
        <taxon>Amygdaloideae</taxon>
        <taxon>Amygdaleae</taxon>
        <taxon>Prunus</taxon>
    </lineage>
</organism>
<evidence type="ECO:0000313" key="1">
    <source>
        <dbReference type="EMBL" id="BBH00266.1"/>
    </source>
</evidence>
<dbReference type="EMBL" id="AP019299">
    <property type="protein sequence ID" value="BBH00266.1"/>
    <property type="molecule type" value="Genomic_DNA"/>
</dbReference>
<dbReference type="AlphaFoldDB" id="A0A4Y1R8C9"/>
<dbReference type="InterPro" id="IPR036047">
    <property type="entry name" value="F-box-like_dom_sf"/>
</dbReference>
<gene>
    <name evidence="1" type="ORF">Prudu_010208</name>
</gene>
<reference evidence="1" key="1">
    <citation type="journal article" date="2019" name="Science">
        <title>Mutation of a bHLH transcription factor allowed almond domestication.</title>
        <authorList>
            <person name="Sanchez-Perez R."/>
            <person name="Pavan S."/>
            <person name="Mazzeo R."/>
            <person name="Moldovan C."/>
            <person name="Aiese Cigliano R."/>
            <person name="Del Cueto J."/>
            <person name="Ricciardi F."/>
            <person name="Lotti C."/>
            <person name="Ricciardi L."/>
            <person name="Dicenta F."/>
            <person name="Lopez-Marques R.L."/>
            <person name="Lindberg Moller B."/>
        </authorList>
    </citation>
    <scope>NUCLEOTIDE SEQUENCE</scope>
</reference>
<protein>
    <submittedName>
        <fullName evidence="1">F-box/RNI-like superfamily protein</fullName>
    </submittedName>
</protein>
<sequence>MDFNYLRPMDRSGILPKVKEIDSKDWINELPESVLSFLTIKEAAGTSMICHRWRHRQLWLDYILTRRDLEFNIPNIFGSNYVTPNSKVKELPESLPTFRNLKQLELVVHGPEKSSKDNELVWGSKVSQGNTSSARTCDNGNWHEVELAICVLIPVTKLEKMVIDPFGKLYYDGEWSWTNDDASDSPWVEKSRPFVCQQLKEVKIDAQTTVSVPKHCRVLSSGSMLVSQNESHSPY</sequence>
<name>A0A4Y1R8C9_PRUDU</name>
<accession>A0A4Y1R8C9</accession>
<dbReference type="SUPFAM" id="SSF81383">
    <property type="entry name" value="F-box domain"/>
    <property type="match status" value="1"/>
</dbReference>
<proteinExistence type="predicted"/>